<accession>A0A8B8UMP3</accession>
<dbReference type="InterPro" id="IPR015316">
    <property type="entry name" value="SAM_Ste50"/>
</dbReference>
<reference evidence="3" key="4">
    <citation type="submission" date="2025-08" db="UniProtKB">
        <authorList>
            <consortium name="RefSeq"/>
        </authorList>
    </citation>
    <scope>IDENTIFICATION</scope>
    <source>
        <strain evidence="3">CBS432</strain>
    </source>
</reference>
<gene>
    <name evidence="3" type="primary">STE50</name>
    <name evidence="3" type="ORF">SPAR_C00340</name>
</gene>
<evidence type="ECO:0000259" key="2">
    <source>
        <dbReference type="PROSITE" id="PS50200"/>
    </source>
</evidence>
<dbReference type="SMART" id="SM00314">
    <property type="entry name" value="RA"/>
    <property type="match status" value="1"/>
</dbReference>
<dbReference type="OrthoDB" id="445896at2759"/>
<dbReference type="SUPFAM" id="SSF54236">
    <property type="entry name" value="Ubiquitin-like"/>
    <property type="match status" value="1"/>
</dbReference>
<feature type="domain" description="Ras-associating" evidence="2">
    <location>
        <begin position="248"/>
        <end position="327"/>
    </location>
</feature>
<dbReference type="CDD" id="cd09536">
    <property type="entry name" value="SAM_Ste50_fungal"/>
    <property type="match status" value="1"/>
</dbReference>
<dbReference type="RefSeq" id="XP_033764921.1">
    <property type="nucleotide sequence ID" value="XM_033909030.1"/>
</dbReference>
<reference evidence="3" key="3">
    <citation type="submission" date="2025-07" db="EMBL/GenBank/DDBJ databases">
        <authorList>
            <consortium name="NCBI Genome Project"/>
        </authorList>
    </citation>
    <scope>NUCLEOTIDE SEQUENCE</scope>
    <source>
        <strain evidence="3">CBS432</strain>
    </source>
</reference>
<dbReference type="VEuPathDB" id="FungiDB:SPAR_C00340"/>
<dbReference type="Pfam" id="PF09235">
    <property type="entry name" value="SAM_Ste50p"/>
    <property type="match status" value="1"/>
</dbReference>
<dbReference type="FunFam" id="3.10.20.90:FF:000314">
    <property type="entry name" value="Ste50p"/>
    <property type="match status" value="1"/>
</dbReference>
<reference evidence="3" key="2">
    <citation type="submission" date="2020-01" db="EMBL/GenBank/DDBJ databases">
        <title>Population-level Yeast Reference Genomes.</title>
        <authorList>
            <person name="Yue J.-X."/>
        </authorList>
    </citation>
    <scope>NUCLEOTIDE SEQUENCE</scope>
    <source>
        <strain evidence="3">CBS432</strain>
    </source>
</reference>
<proteinExistence type="predicted"/>
<dbReference type="InterPro" id="IPR000159">
    <property type="entry name" value="RA_dom"/>
</dbReference>
<protein>
    <submittedName>
        <fullName evidence="3">Ste50p</fullName>
    </submittedName>
</protein>
<reference evidence="3" key="1">
    <citation type="journal article" date="2017" name="Nat. Genet.">
        <title>Contrasting evolutionary genome dynamics between domesticated and wild yeasts.</title>
        <authorList>
            <person name="Yue J.X."/>
            <person name="Li J."/>
            <person name="Aigrain L."/>
            <person name="Hallin J."/>
            <person name="Persson K."/>
            <person name="Oliver K."/>
            <person name="Bergstrom A."/>
            <person name="Coupland P."/>
            <person name="Warringer J."/>
            <person name="Lagomarsino M.C."/>
            <person name="Fischer G."/>
            <person name="Durbin R."/>
            <person name="Liti G."/>
        </authorList>
    </citation>
    <scope>NUCLEOTIDE SEQUENCE</scope>
    <source>
        <strain evidence="3">CBS432</strain>
    </source>
</reference>
<organism evidence="3">
    <name type="scientific">Saccharomyces paradoxus</name>
    <name type="common">Yeast</name>
    <name type="synonym">Saccharomyces douglasii</name>
    <dbReference type="NCBI Taxonomy" id="27291"/>
    <lineage>
        <taxon>Eukaryota</taxon>
        <taxon>Fungi</taxon>
        <taxon>Dikarya</taxon>
        <taxon>Ascomycota</taxon>
        <taxon>Saccharomycotina</taxon>
        <taxon>Saccharomycetes</taxon>
        <taxon>Saccharomycetales</taxon>
        <taxon>Saccharomycetaceae</taxon>
        <taxon>Saccharomyces</taxon>
    </lineage>
</organism>
<dbReference type="InterPro" id="IPR013761">
    <property type="entry name" value="SAM/pointed_sf"/>
</dbReference>
<dbReference type="SUPFAM" id="SSF47769">
    <property type="entry name" value="SAM/Pointed domain"/>
    <property type="match status" value="1"/>
</dbReference>
<feature type="compositionally biased region" description="Polar residues" evidence="1">
    <location>
        <begin position="225"/>
        <end position="245"/>
    </location>
</feature>
<dbReference type="KEGG" id="spao:SPAR_C00340"/>
<dbReference type="InterPro" id="IPR029071">
    <property type="entry name" value="Ubiquitin-like_domsf"/>
</dbReference>
<feature type="region of interest" description="Disordered" evidence="1">
    <location>
        <begin position="151"/>
        <end position="251"/>
    </location>
</feature>
<dbReference type="Pfam" id="PF00788">
    <property type="entry name" value="RA"/>
    <property type="match status" value="1"/>
</dbReference>
<dbReference type="GO" id="GO:0007165">
    <property type="term" value="P:signal transduction"/>
    <property type="evidence" value="ECO:0007669"/>
    <property type="project" value="InterPro"/>
</dbReference>
<dbReference type="CDD" id="cd01786">
    <property type="entry name" value="RA_STE50"/>
    <property type="match status" value="1"/>
</dbReference>
<evidence type="ECO:0000313" key="3">
    <source>
        <dbReference type="RefSeq" id="XP_033764921.1"/>
    </source>
</evidence>
<feature type="compositionally biased region" description="Polar residues" evidence="1">
    <location>
        <begin position="151"/>
        <end position="187"/>
    </location>
</feature>
<dbReference type="Gene3D" id="1.10.150.50">
    <property type="entry name" value="Transcription Factor, Ets-1"/>
    <property type="match status" value="1"/>
</dbReference>
<dbReference type="Gene3D" id="3.10.20.90">
    <property type="entry name" value="Phosphatidylinositol 3-kinase Catalytic Subunit, Chain A, domain 1"/>
    <property type="match status" value="1"/>
</dbReference>
<dbReference type="PROSITE" id="PS50200">
    <property type="entry name" value="RA"/>
    <property type="match status" value="1"/>
</dbReference>
<dbReference type="AlphaFoldDB" id="A0A8B8UMP3"/>
<dbReference type="GeneID" id="54629125"/>
<sequence length="346" mass="39031">MGDEKQTINEGSNDASPDLDVNGMILINNEDYSKWSVDDVITWCISTLEVEETDPLCQKLRENDIVGDLLPELCLQDCQDLCEGDLNKAIKFKILINKLRDTKLEWKDDKTQEDMITVLKNLYTTTSAKLQEFQSQYTRLRMDVLEVMKTSSTSSPINTHGPSTTAPSSNNTIIPSSDGVSLSQTDYFDTVHHRQSPSRRESPVTVFRQPSLSHSKSMLKDSKNKVPQISTNQPHPSTASTANTPGPSPNEALKQLRASKEDSCERILKNAMKRHNLADQDWRQYVLVICYGDQERLLELNEKPVIIFKNLKQQGLHPAIMLRRRGDFEEVAIKNGSDNITPGGRL</sequence>
<name>A0A8B8UMP3_SACPA</name>
<evidence type="ECO:0000256" key="1">
    <source>
        <dbReference type="SAM" id="MobiDB-lite"/>
    </source>
</evidence>